<sequence length="819" mass="92914">MDIETYRPLIEQLKPLVKDPEFGELLARFVRTEPNQAQFFIKMELKRLAEPCIRVIDCRPRAGENAKSVTVAGITHYLDSHTQVAFEREMKVFGRYTMGVYETVIAVEKSLRAANKAAPTKANNVNAEDLNPDVAASMYNVPLLKLGSHVQRRAERLILSAKVNAVLPGDRRIDAYISDFSIQGIKLRLPAHIHLIEKAIVHIDLSFMRFGDDLTPDNWQGRYRLIGVHKQNALHKWVRLQRVDNDKMLTERIERYFEANRARLTIDTDSAVESVQSRGFEDAYFRQVTGIPILIGLTEQGLKPIRTLRSQANQELFDYWRGLNGRLHIGSMLTTARIRELSAAMKKGQTTLLYSFSHLANGQLNYYVASHQELEEKGLKELFFQTGSQRDSWRVMSATIHALSQQDATRPLALPEEMKQKINTQQLDRESRAKLAPLKGVVMLFDITSRMGANCYRTLYRSELNDANQLAQFQLKMTGNPIQEESFEFRHQRSEPRYMYRTDVTARMTERAASGSTINLSGKGLQIQLKKSLPVAEGDLIMISVPKLQNLDKSAKLTDVPYRVVAMNQSQTLISLRVNNDTVHPTVVPFMKNLLKLNADKLKKTTEQASLPDYVSALRNMLVPILPHPALFVSRIENKVQVSHVATSNDDNGIVSFLEQLHQQTKNPQGRFVNLTIIERGPQFNQMILRPLRVLQEGGIGCFAECLIAAQRGANNKITEVECMYLQDTSDPIEAQAFIEAAKKKSDFFAVRINVSRYGNPNFTSINKELHYISDYASHKAQQLEKQLFSIMGIGEIVDITEEMMVRLCINNTAAPEPV</sequence>
<dbReference type="SUPFAM" id="SSF141371">
    <property type="entry name" value="PilZ domain-like"/>
    <property type="match status" value="1"/>
</dbReference>
<reference evidence="2 3" key="1">
    <citation type="journal article" date="2013" name="Antonie Van Leeuwenhoek">
        <title>Echinimonas agarilytica gen. nov., sp. nov., a new gammaproteobacterium isolated from the sea urchin Strongylocentrotus intermedius.</title>
        <authorList>
            <person name="Nedashkovskaya O.I."/>
            <person name="Stenkova A.M."/>
            <person name="Zhukova N.V."/>
            <person name="Van Trappen S."/>
            <person name="Lee J.S."/>
            <person name="Kim S.B."/>
        </authorList>
    </citation>
    <scope>NUCLEOTIDE SEQUENCE [LARGE SCALE GENOMIC DNA]</scope>
    <source>
        <strain evidence="2 3">KMM 6351</strain>
    </source>
</reference>
<name>A0AA42B8G7_9GAMM</name>
<evidence type="ECO:0000313" key="2">
    <source>
        <dbReference type="EMBL" id="MCM2680528.1"/>
    </source>
</evidence>
<accession>A0AA42B8G7</accession>
<dbReference type="RefSeq" id="WP_251261977.1">
    <property type="nucleotide sequence ID" value="NZ_JAMQGP010000006.1"/>
</dbReference>
<comment type="caution">
    <text evidence="2">The sequence shown here is derived from an EMBL/GenBank/DDBJ whole genome shotgun (WGS) entry which is preliminary data.</text>
</comment>
<proteinExistence type="predicted"/>
<protein>
    <submittedName>
        <fullName evidence="2">PilZ domain-containing protein</fullName>
    </submittedName>
</protein>
<evidence type="ECO:0000259" key="1">
    <source>
        <dbReference type="Pfam" id="PF07238"/>
    </source>
</evidence>
<keyword evidence="3" id="KW-1185">Reference proteome</keyword>
<dbReference type="EMBL" id="JAMQGP010000006">
    <property type="protein sequence ID" value="MCM2680528.1"/>
    <property type="molecule type" value="Genomic_DNA"/>
</dbReference>
<dbReference type="AlphaFoldDB" id="A0AA42B8G7"/>
<dbReference type="Pfam" id="PF07238">
    <property type="entry name" value="PilZ"/>
    <property type="match status" value="1"/>
</dbReference>
<dbReference type="Proteomes" id="UP001165393">
    <property type="component" value="Unassembled WGS sequence"/>
</dbReference>
<feature type="domain" description="PilZ" evidence="1">
    <location>
        <begin position="492"/>
        <end position="577"/>
    </location>
</feature>
<dbReference type="GO" id="GO:0035438">
    <property type="term" value="F:cyclic-di-GMP binding"/>
    <property type="evidence" value="ECO:0007669"/>
    <property type="project" value="InterPro"/>
</dbReference>
<organism evidence="2 3">
    <name type="scientific">Echinimonas agarilytica</name>
    <dbReference type="NCBI Taxonomy" id="1215918"/>
    <lineage>
        <taxon>Bacteria</taxon>
        <taxon>Pseudomonadati</taxon>
        <taxon>Pseudomonadota</taxon>
        <taxon>Gammaproteobacteria</taxon>
        <taxon>Alteromonadales</taxon>
        <taxon>Echinimonadaceae</taxon>
        <taxon>Echinimonas</taxon>
    </lineage>
</organism>
<evidence type="ECO:0000313" key="3">
    <source>
        <dbReference type="Proteomes" id="UP001165393"/>
    </source>
</evidence>
<dbReference type="InterPro" id="IPR009875">
    <property type="entry name" value="PilZ_domain"/>
</dbReference>
<gene>
    <name evidence="2" type="ORF">NAF29_12745</name>
</gene>